<dbReference type="RefSeq" id="WP_087583803.1">
    <property type="nucleotide sequence ID" value="NZ_NDYN01000015.1"/>
</dbReference>
<name>A0A1Y5MDT4_9BACT</name>
<protein>
    <recommendedName>
        <fullName evidence="4">Type VI secretion system protein</fullName>
    </recommendedName>
</protein>
<dbReference type="EMBL" id="NDYN01000015">
    <property type="protein sequence ID" value="OUT06731.1"/>
    <property type="molecule type" value="Genomic_DNA"/>
</dbReference>
<feature type="compositionally biased region" description="Basic and acidic residues" evidence="1">
    <location>
        <begin position="161"/>
        <end position="170"/>
    </location>
</feature>
<sequence length="427" mass="49492">MQDKFFNKFSENFSENELYISLIDEMSKYKTLTHDTIKWDFVYSSSLKALSEFSLDVKLLNFLAISAVNLNDKDAFRSLISAFSFFLTTLKQEPSLLAKNEKQVPAKKKIFAQTIELFTQAHREGLNLDEADARAFNELVPELSRELSTHFDTLYIEEKNEQTQKIEEPKQQPQKAEPSYSQSVSFSGSDISTFSDREFREYFVNLSISLLKNDIKNLTAYSLIFEAMWGRIKALPVSSEQVTQIRYPDENLILLFKNMKEANLGNLEKFIRNLALNPFWIDGVRIFCEFLRSSGLSEQSELVSSMTLNFIEKFPDMKKLKFQSEEAFFSEESAKFFSKKESANFISSDEMKKDMSFEELIKALDRSKYTTNSQSELSFLLELSKIFTSQGMDNNAKVVYSQIVKFIENTELKDYLSDIYIKAKTFL</sequence>
<dbReference type="AlphaFoldDB" id="A0A1Y5MDT4"/>
<dbReference type="PANTHER" id="PTHR37024:SF5">
    <property type="entry name" value="IMPA N-TERMINAL DOMAIN-CONTAINING PROTEIN"/>
    <property type="match status" value="1"/>
</dbReference>
<dbReference type="PANTHER" id="PTHR37024">
    <property type="entry name" value="TYPE VI SECRETION SYSTEM DUF2094 AND IMPA-RELATED DOMAIN PROTEIN"/>
    <property type="match status" value="1"/>
</dbReference>
<proteinExistence type="predicted"/>
<organism evidence="2 3">
    <name type="scientific">Campylobacter concisus</name>
    <dbReference type="NCBI Taxonomy" id="199"/>
    <lineage>
        <taxon>Bacteria</taxon>
        <taxon>Pseudomonadati</taxon>
        <taxon>Campylobacterota</taxon>
        <taxon>Epsilonproteobacteria</taxon>
        <taxon>Campylobacterales</taxon>
        <taxon>Campylobacteraceae</taxon>
        <taxon>Campylobacter</taxon>
    </lineage>
</organism>
<accession>A0A1Y5MDT4</accession>
<evidence type="ECO:0000313" key="3">
    <source>
        <dbReference type="Proteomes" id="UP000196317"/>
    </source>
</evidence>
<dbReference type="InterPro" id="IPR017739">
    <property type="entry name" value="T6SS-assoc_VCA0119"/>
</dbReference>
<dbReference type="Proteomes" id="UP000196317">
    <property type="component" value="Unassembled WGS sequence"/>
</dbReference>
<evidence type="ECO:0000256" key="1">
    <source>
        <dbReference type="SAM" id="MobiDB-lite"/>
    </source>
</evidence>
<gene>
    <name evidence="2" type="ORF">B9N65_10585</name>
</gene>
<evidence type="ECO:0008006" key="4">
    <source>
        <dbReference type="Google" id="ProtNLM"/>
    </source>
</evidence>
<feature type="region of interest" description="Disordered" evidence="1">
    <location>
        <begin position="161"/>
        <end position="186"/>
    </location>
</feature>
<evidence type="ECO:0000313" key="2">
    <source>
        <dbReference type="EMBL" id="OUT06731.1"/>
    </source>
</evidence>
<comment type="caution">
    <text evidence="2">The sequence shown here is derived from an EMBL/GenBank/DDBJ whole genome shotgun (WGS) entry which is preliminary data.</text>
</comment>
<dbReference type="Pfam" id="PF16989">
    <property type="entry name" value="T6SS_VasJ"/>
    <property type="match status" value="1"/>
</dbReference>
<reference evidence="2 3" key="1">
    <citation type="submission" date="2017-04" db="EMBL/GenBank/DDBJ databases">
        <title>Complete genome of Campylobacter concisus ATCC 33237T and draft genomes for an additional eight well characterized C. concisus strains.</title>
        <authorList>
            <person name="Cornelius A.J."/>
            <person name="Miller W.G."/>
            <person name="Lastovica A.J."/>
            <person name="On S.L."/>
            <person name="French N.P."/>
            <person name="Vandenberg O."/>
            <person name="Biggs P.J."/>
        </authorList>
    </citation>
    <scope>NUCLEOTIDE SEQUENCE [LARGE SCALE GENOMIC DNA]</scope>
    <source>
        <strain evidence="2 3">CCUG 19995</strain>
    </source>
</reference>